<proteinExistence type="predicted"/>
<evidence type="ECO:0000313" key="2">
    <source>
        <dbReference type="EMBL" id="PKQ62179.1"/>
    </source>
</evidence>
<dbReference type="Pfam" id="PF07693">
    <property type="entry name" value="KAP_NTPase"/>
    <property type="match status" value="1"/>
</dbReference>
<dbReference type="InterPro" id="IPR011646">
    <property type="entry name" value="KAP_P-loop"/>
</dbReference>
<comment type="caution">
    <text evidence="2">The sequence shown here is derived from an EMBL/GenBank/DDBJ whole genome shotgun (WGS) entry which is preliminary data.</text>
</comment>
<sequence length="603" mass="68824">MWKDSETNIDLLDFDYLIGVTKDIIENDDLSPSSIGVYGDWGSGKSSLIEMTLKELSSNEDYLCLKFNGWLFEGYEDAKTALIGTILDEINKKVTTANNAKDIIERLYKNIDFFKLASKGAKYGLDFMLTGGIGTIADITLQSVLSKAKEKAGDISEEDIKGVLGKTLKSDEIRKNLKSFHSDFAELLEKTEIKRLVVFIDELDRCNPDTILETFEAIRLFLFAKGTSFIIGSDERQVMYAVRKKFPEIKGNHIDISKEYLEKIIQYPVKIPQLGYKEVQFYIMCLLLKFELKEKHVDVLKFIQEERQKDFLNFSMSFSLIEGKFPVIEEKLKEVIALSNQLSGVLSKGLNGNPRHCKRFLNSLSMRITMARIKGIDLDKRVLSKLMLLEYFKDNVFKELGEMQSIEKGLPGEIKSIENDEWDVVDKLKLWKDDDWFINWIKIEPKLSGINLQPYFYFSRESLQLRSTSEIQQLSFEAENILKGLLSGSDSARGESLKKAKQISDFEAIQVLKAIISEIEIASDISADLFKSFISWGGSREEIYTETVVCLNAIPSNIVKASFIPRIKEFATIANKTTEINELLGKWKKDNPRLKNAISIELK</sequence>
<dbReference type="InterPro" id="IPR052754">
    <property type="entry name" value="NTPase_KAP_P-loop"/>
</dbReference>
<dbReference type="EMBL" id="MVDE01000037">
    <property type="protein sequence ID" value="PKQ62179.1"/>
    <property type="molecule type" value="Genomic_DNA"/>
</dbReference>
<name>A0A2N3HVV4_9BACT</name>
<dbReference type="Proteomes" id="UP000233618">
    <property type="component" value="Unassembled WGS sequence"/>
</dbReference>
<organism evidence="2 3">
    <name type="scientific">Labilibaculum manganireducens</name>
    <dbReference type="NCBI Taxonomy" id="1940525"/>
    <lineage>
        <taxon>Bacteria</taxon>
        <taxon>Pseudomonadati</taxon>
        <taxon>Bacteroidota</taxon>
        <taxon>Bacteroidia</taxon>
        <taxon>Marinilabiliales</taxon>
        <taxon>Marinifilaceae</taxon>
        <taxon>Labilibaculum</taxon>
    </lineage>
</organism>
<dbReference type="PANTHER" id="PTHR22674:SF6">
    <property type="entry name" value="NTPASE KAP FAMILY P-LOOP DOMAIN-CONTAINING PROTEIN 1"/>
    <property type="match status" value="1"/>
</dbReference>
<dbReference type="SUPFAM" id="SSF52540">
    <property type="entry name" value="P-loop containing nucleoside triphosphate hydrolases"/>
    <property type="match status" value="1"/>
</dbReference>
<dbReference type="RefSeq" id="WP_101311211.1">
    <property type="nucleotide sequence ID" value="NZ_MVDE01000037.1"/>
</dbReference>
<accession>A0A2N3HVV4</accession>
<evidence type="ECO:0000259" key="1">
    <source>
        <dbReference type="Pfam" id="PF07693"/>
    </source>
</evidence>
<keyword evidence="3" id="KW-1185">Reference proteome</keyword>
<dbReference type="PANTHER" id="PTHR22674">
    <property type="entry name" value="NTPASE, KAP FAMILY P-LOOP DOMAIN-CONTAINING 1"/>
    <property type="match status" value="1"/>
</dbReference>
<dbReference type="AlphaFoldDB" id="A0A2N3HVV4"/>
<feature type="domain" description="KAP NTPase" evidence="1">
    <location>
        <begin position="31"/>
        <end position="367"/>
    </location>
</feature>
<evidence type="ECO:0000313" key="3">
    <source>
        <dbReference type="Proteomes" id="UP000233618"/>
    </source>
</evidence>
<gene>
    <name evidence="2" type="ORF">BZG01_17830</name>
</gene>
<dbReference type="InterPro" id="IPR027417">
    <property type="entry name" value="P-loop_NTPase"/>
</dbReference>
<protein>
    <submittedName>
        <fullName evidence="2">NTPase</fullName>
    </submittedName>
</protein>
<reference evidence="2 3" key="1">
    <citation type="journal article" date="2017" name="Front. Microbiol.">
        <title>Labilibaculum manganireducens gen. nov., sp. nov. and Labilibaculum filiforme sp. nov., Novel Bacteroidetes Isolated from Subsurface Sediments of the Baltic Sea.</title>
        <authorList>
            <person name="Vandieken V."/>
            <person name="Marshall I.P."/>
            <person name="Niemann H."/>
            <person name="Engelen B."/>
            <person name="Cypionka H."/>
        </authorList>
    </citation>
    <scope>NUCLEOTIDE SEQUENCE [LARGE SCALE GENOMIC DNA]</scope>
    <source>
        <strain evidence="2 3">59.10-2M</strain>
    </source>
</reference>
<dbReference type="Gene3D" id="3.40.50.300">
    <property type="entry name" value="P-loop containing nucleotide triphosphate hydrolases"/>
    <property type="match status" value="1"/>
</dbReference>